<protein>
    <recommendedName>
        <fullName evidence="5">Glycosyltransferase RgtA/B/C/D-like domain-containing protein</fullName>
    </recommendedName>
</protein>
<feature type="transmembrane region" description="Helical" evidence="2">
    <location>
        <begin position="295"/>
        <end position="313"/>
    </location>
</feature>
<feature type="transmembrane region" description="Helical" evidence="2">
    <location>
        <begin position="352"/>
        <end position="371"/>
    </location>
</feature>
<accession>A0ABX5KK64</accession>
<name>A0ABX5KK64_9BURK</name>
<evidence type="ECO:0000256" key="1">
    <source>
        <dbReference type="SAM" id="MobiDB-lite"/>
    </source>
</evidence>
<keyword evidence="4" id="KW-1185">Reference proteome</keyword>
<evidence type="ECO:0000313" key="3">
    <source>
        <dbReference type="EMBL" id="PVX82244.1"/>
    </source>
</evidence>
<feature type="transmembrane region" description="Helical" evidence="2">
    <location>
        <begin position="235"/>
        <end position="254"/>
    </location>
</feature>
<organism evidence="3 4">
    <name type="scientific">Paraburkholderia unamae</name>
    <dbReference type="NCBI Taxonomy" id="219649"/>
    <lineage>
        <taxon>Bacteria</taxon>
        <taxon>Pseudomonadati</taxon>
        <taxon>Pseudomonadota</taxon>
        <taxon>Betaproteobacteria</taxon>
        <taxon>Burkholderiales</taxon>
        <taxon>Burkholderiaceae</taxon>
        <taxon>Paraburkholderia</taxon>
    </lineage>
</organism>
<feature type="transmembrane region" description="Helical" evidence="2">
    <location>
        <begin position="378"/>
        <end position="400"/>
    </location>
</feature>
<evidence type="ECO:0000313" key="4">
    <source>
        <dbReference type="Proteomes" id="UP000245712"/>
    </source>
</evidence>
<sequence>MQRADRGRQFPPFGVKGAVLTFFMCFFLFMSSGRLGSFDAGQQLGATVLAIETGHLGTARPPNAVTWVPGPDGLYYEPHDLGAVLLMYPATWIALKTAHVHGDEAARNPPLAARVGVALTYSLSSAIGCYFLFLLFAGFYSVREAFLISFAFAAGSFFLPYAKSAWDVLPCASAVCAFLYYAQRIARRETALRVFVATGAWLAVACTFRYSIGPALLAALAFVAWKSRAPWRGCASALAAFFVLLIPTFLYNVVRTGSFVVPATASDYYLHGLNAMDGNPLVGFAGLLFGPNRGLFIYCPILLVALILPSAWRELSAPQKRLIKGMLLGSLLYTLMISRMAHWGAFGWGPRYLLPFLPVFFLVAGPCLVHIARRSRPAASVIVIAALAWNLAPATTNWHVPLAEYPGASLQESLHPYALEGSWTMLEYGLNGQPAVFALSDPAFALHDDGRRFPDFWTARLIERAPLGTAAGWFIIAMLLAGMAAALRRIVPEVPEVPAPGRRPHTLGAPARAAMSDGVD</sequence>
<feature type="transmembrane region" description="Helical" evidence="2">
    <location>
        <begin position="111"/>
        <end position="139"/>
    </location>
</feature>
<gene>
    <name evidence="3" type="ORF">C7402_10997</name>
</gene>
<feature type="transmembrane region" description="Helical" evidence="2">
    <location>
        <begin position="470"/>
        <end position="487"/>
    </location>
</feature>
<feature type="transmembrane region" description="Helical" evidence="2">
    <location>
        <begin position="198"/>
        <end position="223"/>
    </location>
</feature>
<dbReference type="EMBL" id="QEOB01000009">
    <property type="protein sequence ID" value="PVX82244.1"/>
    <property type="molecule type" value="Genomic_DNA"/>
</dbReference>
<proteinExistence type="predicted"/>
<feature type="transmembrane region" description="Helical" evidence="2">
    <location>
        <begin position="325"/>
        <end position="346"/>
    </location>
</feature>
<feature type="region of interest" description="Disordered" evidence="1">
    <location>
        <begin position="498"/>
        <end position="520"/>
    </location>
</feature>
<feature type="transmembrane region" description="Helical" evidence="2">
    <location>
        <begin position="145"/>
        <end position="161"/>
    </location>
</feature>
<keyword evidence="2" id="KW-0472">Membrane</keyword>
<reference evidence="3 4" key="1">
    <citation type="submission" date="2018-05" db="EMBL/GenBank/DDBJ databases">
        <title>Genomic Encyclopedia of Type Strains, Phase IV (KMG-V): Genome sequencing to study the core and pangenomes of soil and plant-associated prokaryotes.</title>
        <authorList>
            <person name="Whitman W."/>
        </authorList>
    </citation>
    <scope>NUCLEOTIDE SEQUENCE [LARGE SCALE GENOMIC DNA]</scope>
    <source>
        <strain evidence="3 4">SCZa-39</strain>
    </source>
</reference>
<dbReference type="RefSeq" id="WP_116611758.1">
    <property type="nucleotide sequence ID" value="NZ_QEOB01000009.1"/>
</dbReference>
<feature type="transmembrane region" description="Helical" evidence="2">
    <location>
        <begin position="12"/>
        <end position="30"/>
    </location>
</feature>
<keyword evidence="2" id="KW-1133">Transmembrane helix</keyword>
<dbReference type="Proteomes" id="UP000245712">
    <property type="component" value="Unassembled WGS sequence"/>
</dbReference>
<evidence type="ECO:0008006" key="5">
    <source>
        <dbReference type="Google" id="ProtNLM"/>
    </source>
</evidence>
<keyword evidence="2" id="KW-0812">Transmembrane</keyword>
<comment type="caution">
    <text evidence="3">The sequence shown here is derived from an EMBL/GenBank/DDBJ whole genome shotgun (WGS) entry which is preliminary data.</text>
</comment>
<evidence type="ECO:0000256" key="2">
    <source>
        <dbReference type="SAM" id="Phobius"/>
    </source>
</evidence>